<evidence type="ECO:0008006" key="4">
    <source>
        <dbReference type="Google" id="ProtNLM"/>
    </source>
</evidence>
<evidence type="ECO:0000313" key="2">
    <source>
        <dbReference type="EMBL" id="CAH2716272.1"/>
    </source>
</evidence>
<proteinExistence type="predicted"/>
<protein>
    <recommendedName>
        <fullName evidence="4">MFS transporter</fullName>
    </recommendedName>
</protein>
<comment type="caution">
    <text evidence="2">The sequence shown here is derived from an EMBL/GenBank/DDBJ whole genome shotgun (WGS) entry which is preliminary data.</text>
</comment>
<keyword evidence="1" id="KW-0472">Membrane</keyword>
<reference evidence="2" key="1">
    <citation type="submission" date="2022-04" db="EMBL/GenBank/DDBJ databases">
        <authorList>
            <person name="Criscuolo A."/>
        </authorList>
    </citation>
    <scope>NUCLEOTIDE SEQUENCE</scope>
    <source>
        <strain evidence="2">CIP111895</strain>
    </source>
</reference>
<dbReference type="Proteomes" id="UP000838308">
    <property type="component" value="Unassembled WGS sequence"/>
</dbReference>
<dbReference type="EMBL" id="CALBWS010000025">
    <property type="protein sequence ID" value="CAH2716272.1"/>
    <property type="molecule type" value="Genomic_DNA"/>
</dbReference>
<keyword evidence="1" id="KW-1133">Transmembrane helix</keyword>
<evidence type="ECO:0000313" key="3">
    <source>
        <dbReference type="Proteomes" id="UP000838308"/>
    </source>
</evidence>
<organism evidence="2 3">
    <name type="scientific">Neobacillus rhizosphaerae</name>
    <dbReference type="NCBI Taxonomy" id="2880965"/>
    <lineage>
        <taxon>Bacteria</taxon>
        <taxon>Bacillati</taxon>
        <taxon>Bacillota</taxon>
        <taxon>Bacilli</taxon>
        <taxon>Bacillales</taxon>
        <taxon>Bacillaceae</taxon>
        <taxon>Neobacillus</taxon>
    </lineage>
</organism>
<keyword evidence="1" id="KW-0812">Transmembrane</keyword>
<accession>A0ABM9EUD7</accession>
<name>A0ABM9EUD7_9BACI</name>
<feature type="transmembrane region" description="Helical" evidence="1">
    <location>
        <begin position="6"/>
        <end position="24"/>
    </location>
</feature>
<feature type="transmembrane region" description="Helical" evidence="1">
    <location>
        <begin position="54"/>
        <end position="72"/>
    </location>
</feature>
<sequence>MQSIIWAFSSMFVLMVIISFLPLGFTKRGKFFIVLVSFVLALGGLAAISSFPLWETVILLVLLIFFTAYFMGKRGGTVIFKENPSFEERLPSQNTNPFLDSKIDMIKMKESMELTELDLVEAPVINMADTIQPIVKPAMEKLIENKEDILFLLERNSVSEAFEQKQEESENEIGYLSDIESLLEEEISNRNEKLTGNWFEEMESHVQHFPNGIEPFGDSSFDFLNTSKEIAVDIDSVQEETETKKKVTLQKIM</sequence>
<dbReference type="RefSeq" id="WP_248736529.1">
    <property type="nucleotide sequence ID" value="NZ_CALBWS010000025.1"/>
</dbReference>
<feature type="transmembrane region" description="Helical" evidence="1">
    <location>
        <begin position="31"/>
        <end position="48"/>
    </location>
</feature>
<evidence type="ECO:0000256" key="1">
    <source>
        <dbReference type="SAM" id="Phobius"/>
    </source>
</evidence>
<keyword evidence="3" id="KW-1185">Reference proteome</keyword>
<gene>
    <name evidence="2" type="ORF">BACCIP111895_03456</name>
</gene>